<dbReference type="EMBL" id="BMPP01000019">
    <property type="protein sequence ID" value="GGK39132.1"/>
    <property type="molecule type" value="Genomic_DNA"/>
</dbReference>
<evidence type="ECO:0000313" key="3">
    <source>
        <dbReference type="Proteomes" id="UP000647587"/>
    </source>
</evidence>
<comment type="caution">
    <text evidence="2">The sequence shown here is derived from an EMBL/GenBank/DDBJ whole genome shotgun (WGS) entry which is preliminary data.</text>
</comment>
<keyword evidence="3" id="KW-1185">Reference proteome</keyword>
<dbReference type="Proteomes" id="UP000647587">
    <property type="component" value="Unassembled WGS sequence"/>
</dbReference>
<protein>
    <submittedName>
        <fullName evidence="2">Uncharacterized protein</fullName>
    </submittedName>
</protein>
<feature type="region of interest" description="Disordered" evidence="1">
    <location>
        <begin position="119"/>
        <end position="138"/>
    </location>
</feature>
<reference evidence="3" key="1">
    <citation type="journal article" date="2019" name="Int. J. Syst. Evol. Microbiol.">
        <title>The Global Catalogue of Microorganisms (GCM) 10K type strain sequencing project: providing services to taxonomists for standard genome sequencing and annotation.</title>
        <authorList>
            <consortium name="The Broad Institute Genomics Platform"/>
            <consortium name="The Broad Institute Genome Sequencing Center for Infectious Disease"/>
            <person name="Wu L."/>
            <person name="Ma J."/>
        </authorList>
    </citation>
    <scope>NUCLEOTIDE SEQUENCE [LARGE SCALE GENOMIC DNA]</scope>
    <source>
        <strain evidence="3">JCM 30331</strain>
    </source>
</reference>
<dbReference type="RefSeq" id="WP_189011303.1">
    <property type="nucleotide sequence ID" value="NZ_BMPP01000019.1"/>
</dbReference>
<evidence type="ECO:0000313" key="2">
    <source>
        <dbReference type="EMBL" id="GGK39132.1"/>
    </source>
</evidence>
<name>A0ABQ2F0Z1_9DEIO</name>
<accession>A0ABQ2F0Z1</accession>
<gene>
    <name evidence="2" type="ORF">GCM10008955_36210</name>
</gene>
<evidence type="ECO:0000256" key="1">
    <source>
        <dbReference type="SAM" id="MobiDB-lite"/>
    </source>
</evidence>
<feature type="region of interest" description="Disordered" evidence="1">
    <location>
        <begin position="147"/>
        <end position="212"/>
    </location>
</feature>
<organism evidence="2 3">
    <name type="scientific">Deinococcus malanensis</name>
    <dbReference type="NCBI Taxonomy" id="1706855"/>
    <lineage>
        <taxon>Bacteria</taxon>
        <taxon>Thermotogati</taxon>
        <taxon>Deinococcota</taxon>
        <taxon>Deinococci</taxon>
        <taxon>Deinococcales</taxon>
        <taxon>Deinococcaceae</taxon>
        <taxon>Deinococcus</taxon>
    </lineage>
</organism>
<proteinExistence type="predicted"/>
<sequence length="400" mass="43650">MAVRTRGRFEHSFTITSNILRDEWIPLVGSDAALLAYIILSYSNSPKGARLSSRYFKNHIRWGEDRTESAKTDLLARLDNVFTRVPGVQKTSTPETWWVDLDALTELHDAYVARVKAVESKKRGPGRPKKPAQETRAGFSTFGSLFAKNLPWNSGQPSPGIPGSPAPDSGAHKGNGKGTGKESGGEPADTNTTTNARGRTEHLQPPTGGTAHAAVATTHFPDQSVTHPHARQLDQTTNTENVPAAAANRAQANVILSRELGGHQKLHKLMAEIPTALRQAGLTRDCWLDVSPVRLEDIILTAKAKSVETNKSAWTCIIRALDEEIGAVINNEVSGAGSPNRPPHVWRVGDRVLLARYEYTIEALTETYLDLYDKENGTIKVTRNSDDYGRLKPVPTEASA</sequence>